<dbReference type="GO" id="GO:1901891">
    <property type="term" value="P:regulation of cell septum assembly"/>
    <property type="evidence" value="ECO:0007669"/>
    <property type="project" value="InterPro"/>
</dbReference>
<sequence>MTSDRTLEAPFELKGSLFTLTVLRLHESDLAAIGAALDAKVAQAPGLFVHHPVVIDLDDLPVAAPPPDFAQLAAMLRQHGMVPVGVRHGSEAASSAAVAAGLALLPESRPAMRRSDVRDEESGVAAAEVLPATVQPTAVAHNRIIATQVRSGQQIYAADGDLTVLGAVSAGAEVLADGSIHVYGSLKGKALAGVKGNTAARIFCHGLEAELVSVAGRYRTIEKGDSEWEQAVQIYLAGENLIIEPLVLETSGHRKL</sequence>
<organism evidence="9 10">
    <name type="scientific">Plasticicumulans acidivorans</name>
    <dbReference type="NCBI Taxonomy" id="886464"/>
    <lineage>
        <taxon>Bacteria</taxon>
        <taxon>Pseudomonadati</taxon>
        <taxon>Pseudomonadota</taxon>
        <taxon>Gammaproteobacteria</taxon>
        <taxon>Candidatus Competibacteraceae</taxon>
        <taxon>Plasticicumulans</taxon>
    </lineage>
</organism>
<keyword evidence="2 6" id="KW-0132">Cell division</keyword>
<dbReference type="InterPro" id="IPR005526">
    <property type="entry name" value="Septum_form_inhib_MinC_C"/>
</dbReference>
<evidence type="ECO:0000313" key="10">
    <source>
        <dbReference type="Proteomes" id="UP000246569"/>
    </source>
</evidence>
<evidence type="ECO:0000259" key="7">
    <source>
        <dbReference type="Pfam" id="PF03775"/>
    </source>
</evidence>
<dbReference type="RefSeq" id="WP_110018995.1">
    <property type="nucleotide sequence ID" value="NZ_QGTJ01000007.1"/>
</dbReference>
<dbReference type="Proteomes" id="UP000246569">
    <property type="component" value="Unassembled WGS sequence"/>
</dbReference>
<evidence type="ECO:0000256" key="6">
    <source>
        <dbReference type="HAMAP-Rule" id="MF_00267"/>
    </source>
</evidence>
<feature type="domain" description="Septum formation inhibitor MinC C-terminal" evidence="7">
    <location>
        <begin position="144"/>
        <end position="244"/>
    </location>
</feature>
<proteinExistence type="inferred from homology"/>
<dbReference type="GO" id="GO:0051302">
    <property type="term" value="P:regulation of cell division"/>
    <property type="evidence" value="ECO:0007669"/>
    <property type="project" value="InterPro"/>
</dbReference>
<comment type="caution">
    <text evidence="9">The sequence shown here is derived from an EMBL/GenBank/DDBJ whole genome shotgun (WGS) entry which is preliminary data.</text>
</comment>
<comment type="similarity">
    <text evidence="1 6">Belongs to the MinC family.</text>
</comment>
<evidence type="ECO:0000256" key="5">
    <source>
        <dbReference type="ARBA" id="ARBA00025606"/>
    </source>
</evidence>
<reference evidence="9 10" key="1">
    <citation type="submission" date="2018-05" db="EMBL/GenBank/DDBJ databases">
        <title>Genomic Encyclopedia of Type Strains, Phase IV (KMG-IV): sequencing the most valuable type-strain genomes for metagenomic binning, comparative biology and taxonomic classification.</title>
        <authorList>
            <person name="Goeker M."/>
        </authorList>
    </citation>
    <scope>NUCLEOTIDE SEQUENCE [LARGE SCALE GENOMIC DNA]</scope>
    <source>
        <strain evidence="9 10">DSM 23606</strain>
    </source>
</reference>
<dbReference type="Pfam" id="PF03775">
    <property type="entry name" value="MinC_C"/>
    <property type="match status" value="1"/>
</dbReference>
<dbReference type="PANTHER" id="PTHR34108">
    <property type="entry name" value="SEPTUM SITE-DETERMINING PROTEIN MINC"/>
    <property type="match status" value="1"/>
</dbReference>
<dbReference type="InterPro" id="IPR036145">
    <property type="entry name" value="MinC_C_sf"/>
</dbReference>
<dbReference type="EMBL" id="QGTJ01000007">
    <property type="protein sequence ID" value="PWV60506.1"/>
    <property type="molecule type" value="Genomic_DNA"/>
</dbReference>
<dbReference type="HAMAP" id="MF_00267">
    <property type="entry name" value="MinC"/>
    <property type="match status" value="1"/>
</dbReference>
<evidence type="ECO:0000256" key="4">
    <source>
        <dbReference type="ARBA" id="ARBA00023306"/>
    </source>
</evidence>
<evidence type="ECO:0000256" key="3">
    <source>
        <dbReference type="ARBA" id="ARBA00023210"/>
    </source>
</evidence>
<name>A0A317MTS3_9GAMM</name>
<dbReference type="GO" id="GO:0000917">
    <property type="term" value="P:division septum assembly"/>
    <property type="evidence" value="ECO:0007669"/>
    <property type="project" value="UniProtKB-KW"/>
</dbReference>
<dbReference type="Gene3D" id="2.160.20.70">
    <property type="match status" value="1"/>
</dbReference>
<dbReference type="InterPro" id="IPR016098">
    <property type="entry name" value="CAP/MinC_C"/>
</dbReference>
<dbReference type="Pfam" id="PF05209">
    <property type="entry name" value="MinC_N"/>
    <property type="match status" value="1"/>
</dbReference>
<evidence type="ECO:0000313" key="9">
    <source>
        <dbReference type="EMBL" id="PWV60506.1"/>
    </source>
</evidence>
<dbReference type="GO" id="GO:0000902">
    <property type="term" value="P:cell morphogenesis"/>
    <property type="evidence" value="ECO:0007669"/>
    <property type="project" value="InterPro"/>
</dbReference>
<evidence type="ECO:0000256" key="2">
    <source>
        <dbReference type="ARBA" id="ARBA00022618"/>
    </source>
</evidence>
<keyword evidence="10" id="KW-1185">Reference proteome</keyword>
<feature type="domain" description="Septum formation inhibitor MinC N-terminal" evidence="8">
    <location>
        <begin position="11"/>
        <end position="83"/>
    </location>
</feature>
<dbReference type="SUPFAM" id="SSF63848">
    <property type="entry name" value="Cell-division inhibitor MinC, C-terminal domain"/>
    <property type="match status" value="1"/>
</dbReference>
<evidence type="ECO:0000259" key="8">
    <source>
        <dbReference type="Pfam" id="PF05209"/>
    </source>
</evidence>
<keyword evidence="3 6" id="KW-0717">Septation</keyword>
<accession>A0A317MTS3</accession>
<dbReference type="Gene3D" id="3.30.70.260">
    <property type="match status" value="1"/>
</dbReference>
<protein>
    <recommendedName>
        <fullName evidence="6">Probable septum site-determining protein MinC</fullName>
    </recommendedName>
</protein>
<dbReference type="InterPro" id="IPR007874">
    <property type="entry name" value="MinC_N"/>
</dbReference>
<comment type="subunit">
    <text evidence="6">Interacts with MinD and FtsZ.</text>
</comment>
<dbReference type="AlphaFoldDB" id="A0A317MTS3"/>
<evidence type="ECO:0000256" key="1">
    <source>
        <dbReference type="ARBA" id="ARBA00006291"/>
    </source>
</evidence>
<dbReference type="PANTHER" id="PTHR34108:SF1">
    <property type="entry name" value="SEPTUM SITE-DETERMINING PROTEIN MINC"/>
    <property type="match status" value="1"/>
</dbReference>
<dbReference type="NCBIfam" id="TIGR01222">
    <property type="entry name" value="minC"/>
    <property type="match status" value="1"/>
</dbReference>
<keyword evidence="4 6" id="KW-0131">Cell cycle</keyword>
<gene>
    <name evidence="6" type="primary">minC</name>
    <name evidence="9" type="ORF">C7443_10780</name>
</gene>
<dbReference type="InterPro" id="IPR013033">
    <property type="entry name" value="MinC"/>
</dbReference>
<dbReference type="OrthoDB" id="9794530at2"/>
<comment type="function">
    <text evidence="5 6">Cell division inhibitor that blocks the formation of polar Z ring septums. Rapidly oscillates between the poles of the cell to destabilize FtsZ filaments that have formed before they mature into polar Z rings. Prevents FtsZ polymerization.</text>
</comment>